<organism evidence="1 2">
    <name type="scientific">Candidatus Lloydbacteria bacterium RIFCSPHIGHO2_01_FULL_41_20</name>
    <dbReference type="NCBI Taxonomy" id="1798657"/>
    <lineage>
        <taxon>Bacteria</taxon>
        <taxon>Candidatus Lloydiibacteriota</taxon>
    </lineage>
</organism>
<proteinExistence type="predicted"/>
<name>A0A1G2CQN2_9BACT</name>
<evidence type="ECO:0000313" key="2">
    <source>
        <dbReference type="Proteomes" id="UP000178841"/>
    </source>
</evidence>
<protein>
    <submittedName>
        <fullName evidence="1">Uncharacterized protein</fullName>
    </submittedName>
</protein>
<evidence type="ECO:0000313" key="1">
    <source>
        <dbReference type="EMBL" id="OGZ03695.1"/>
    </source>
</evidence>
<accession>A0A1G2CQN2</accession>
<dbReference type="STRING" id="1798657.A2648_01940"/>
<gene>
    <name evidence="1" type="ORF">A2648_01940</name>
</gene>
<reference evidence="1 2" key="1">
    <citation type="journal article" date="2016" name="Nat. Commun.">
        <title>Thousands of microbial genomes shed light on interconnected biogeochemical processes in an aquifer system.</title>
        <authorList>
            <person name="Anantharaman K."/>
            <person name="Brown C.T."/>
            <person name="Hug L.A."/>
            <person name="Sharon I."/>
            <person name="Castelle C.J."/>
            <person name="Probst A.J."/>
            <person name="Thomas B.C."/>
            <person name="Singh A."/>
            <person name="Wilkins M.J."/>
            <person name="Karaoz U."/>
            <person name="Brodie E.L."/>
            <person name="Williams K.H."/>
            <person name="Hubbard S.S."/>
            <person name="Banfield J.F."/>
        </authorList>
    </citation>
    <scope>NUCLEOTIDE SEQUENCE [LARGE SCALE GENOMIC DNA]</scope>
</reference>
<dbReference type="EMBL" id="MHLH01000015">
    <property type="protein sequence ID" value="OGZ03695.1"/>
    <property type="molecule type" value="Genomic_DNA"/>
</dbReference>
<dbReference type="Proteomes" id="UP000178841">
    <property type="component" value="Unassembled WGS sequence"/>
</dbReference>
<sequence>MKMKLTKRGIIIAVVLVLGTLSLVTAIRKGNAAEGDCFTDHVALMQRALMVPEADARTFVKEFVRRVHYIEDRSPLAKVSDGALKYAYSISVDGASLAMSKTRWIACNALLAEKKIPGLAMPVFVSKISTMPANADDPKLK</sequence>
<comment type="caution">
    <text evidence="1">The sequence shown here is derived from an EMBL/GenBank/DDBJ whole genome shotgun (WGS) entry which is preliminary data.</text>
</comment>
<dbReference type="AlphaFoldDB" id="A0A1G2CQN2"/>